<dbReference type="AlphaFoldDB" id="A0A2G9QE01"/>
<comment type="subcellular location">
    <subcellularLocation>
        <location evidence="1">Nucleus</location>
    </subcellularLocation>
</comment>
<dbReference type="SUPFAM" id="SSF47807">
    <property type="entry name" value="5' to 3' exonuclease, C-terminal subdomain"/>
    <property type="match status" value="1"/>
</dbReference>
<gene>
    <name evidence="4" type="ORF">AB205_0054400</name>
</gene>
<evidence type="ECO:0008006" key="6">
    <source>
        <dbReference type="Google" id="ProtNLM"/>
    </source>
</evidence>
<feature type="compositionally biased region" description="Basic residues" evidence="3">
    <location>
        <begin position="262"/>
        <end position="274"/>
    </location>
</feature>
<feature type="compositionally biased region" description="Basic and acidic residues" evidence="3">
    <location>
        <begin position="171"/>
        <end position="181"/>
    </location>
</feature>
<dbReference type="OrthoDB" id="31113at2759"/>
<dbReference type="SMART" id="SM00279">
    <property type="entry name" value="HhH2"/>
    <property type="match status" value="1"/>
</dbReference>
<feature type="region of interest" description="Disordered" evidence="3">
    <location>
        <begin position="151"/>
        <end position="248"/>
    </location>
</feature>
<dbReference type="EMBL" id="KZ007387">
    <property type="protein sequence ID" value="PIO13818.1"/>
    <property type="molecule type" value="Genomic_DNA"/>
</dbReference>
<dbReference type="Gene3D" id="1.10.150.20">
    <property type="entry name" value="5' to 3' exonuclease, C-terminal subdomain"/>
    <property type="match status" value="1"/>
</dbReference>
<dbReference type="InterPro" id="IPR008918">
    <property type="entry name" value="HhH2"/>
</dbReference>
<evidence type="ECO:0000256" key="1">
    <source>
        <dbReference type="ARBA" id="ARBA00004123"/>
    </source>
</evidence>
<dbReference type="GO" id="GO:0003697">
    <property type="term" value="F:single-stranded DNA binding"/>
    <property type="evidence" value="ECO:0007669"/>
    <property type="project" value="TreeGrafter"/>
</dbReference>
<dbReference type="InterPro" id="IPR036279">
    <property type="entry name" value="5-3_exonuclease_C_sf"/>
</dbReference>
<sequence length="274" mass="30422">MGLGLDRTKLINLAYLMGSDYTEGIPSVGFVSAMEILNEFPGHGLEPLLKFKEWWAEAQANKKIRPNPNDTKVKKKLRDLELHPGFPNKAVADAYLKPVTQLRIDSFFRVEQHEAHTLKSQRLRRAVTCMKRKEKDSVTAEVEEATALIEKDDGNQKGAKSIKRRKKTPSRKKDSKTEPESPAKVCVEGGFIGSSVRPLSSYNENSSTGSDSDANTGTTSKNRSKTSTVAPIIEADKMETSSSSENEEKVVLVTAKPVFQGKNKKSRTVRGRKK</sequence>
<protein>
    <recommendedName>
        <fullName evidence="6">XPG-I domain-containing protein</fullName>
    </recommendedName>
</protein>
<feature type="compositionally biased region" description="Polar residues" evidence="3">
    <location>
        <begin position="197"/>
        <end position="229"/>
    </location>
</feature>
<evidence type="ECO:0000256" key="2">
    <source>
        <dbReference type="ARBA" id="ARBA00023242"/>
    </source>
</evidence>
<proteinExistence type="predicted"/>
<evidence type="ECO:0000256" key="3">
    <source>
        <dbReference type="SAM" id="MobiDB-lite"/>
    </source>
</evidence>
<dbReference type="FunFam" id="1.10.150.20:FF:000037">
    <property type="entry name" value="DNA repair protein complementing XP-G cells homolog"/>
    <property type="match status" value="1"/>
</dbReference>
<organism evidence="4 5">
    <name type="scientific">Aquarana catesbeiana</name>
    <name type="common">American bullfrog</name>
    <name type="synonym">Rana catesbeiana</name>
    <dbReference type="NCBI Taxonomy" id="8400"/>
    <lineage>
        <taxon>Eukaryota</taxon>
        <taxon>Metazoa</taxon>
        <taxon>Chordata</taxon>
        <taxon>Craniata</taxon>
        <taxon>Vertebrata</taxon>
        <taxon>Euteleostomi</taxon>
        <taxon>Amphibia</taxon>
        <taxon>Batrachia</taxon>
        <taxon>Anura</taxon>
        <taxon>Neobatrachia</taxon>
        <taxon>Ranoidea</taxon>
        <taxon>Ranidae</taxon>
        <taxon>Aquarana</taxon>
    </lineage>
</organism>
<keyword evidence="5" id="KW-1185">Reference proteome</keyword>
<keyword evidence="2" id="KW-0539">Nucleus</keyword>
<dbReference type="PANTHER" id="PTHR16171">
    <property type="entry name" value="DNA REPAIR PROTEIN COMPLEMENTING XP-G CELLS-RELATED"/>
    <property type="match status" value="1"/>
</dbReference>
<dbReference type="GO" id="GO:0005634">
    <property type="term" value="C:nucleus"/>
    <property type="evidence" value="ECO:0007669"/>
    <property type="project" value="UniProtKB-SubCell"/>
</dbReference>
<accession>A0A2G9QE01</accession>
<evidence type="ECO:0000313" key="4">
    <source>
        <dbReference type="EMBL" id="PIO13818.1"/>
    </source>
</evidence>
<dbReference type="Proteomes" id="UP000228934">
    <property type="component" value="Unassembled WGS sequence"/>
</dbReference>
<name>A0A2G9QE01_AQUCT</name>
<reference evidence="5" key="1">
    <citation type="journal article" date="2017" name="Nat. Commun.">
        <title>The North American bullfrog draft genome provides insight into hormonal regulation of long noncoding RNA.</title>
        <authorList>
            <person name="Hammond S.A."/>
            <person name="Warren R.L."/>
            <person name="Vandervalk B.P."/>
            <person name="Kucuk E."/>
            <person name="Khan H."/>
            <person name="Gibb E.A."/>
            <person name="Pandoh P."/>
            <person name="Kirk H."/>
            <person name="Zhao Y."/>
            <person name="Jones M."/>
            <person name="Mungall A.J."/>
            <person name="Coope R."/>
            <person name="Pleasance S."/>
            <person name="Moore R.A."/>
            <person name="Holt R.A."/>
            <person name="Round J.M."/>
            <person name="Ohora S."/>
            <person name="Walle B.V."/>
            <person name="Veldhoen N."/>
            <person name="Helbing C.C."/>
            <person name="Birol I."/>
        </authorList>
    </citation>
    <scope>NUCLEOTIDE SEQUENCE [LARGE SCALE GENOMIC DNA]</scope>
</reference>
<dbReference type="GO" id="GO:0004520">
    <property type="term" value="F:DNA endonuclease activity"/>
    <property type="evidence" value="ECO:0007669"/>
    <property type="project" value="TreeGrafter"/>
</dbReference>
<feature type="compositionally biased region" description="Basic residues" evidence="3">
    <location>
        <begin position="160"/>
        <end position="170"/>
    </location>
</feature>
<dbReference type="CDD" id="cd09904">
    <property type="entry name" value="H3TH_XPG"/>
    <property type="match status" value="1"/>
</dbReference>
<dbReference type="PANTHER" id="PTHR16171:SF11">
    <property type="entry name" value="DNA EXCISION REPAIR PROTEIN ERCC-5"/>
    <property type="match status" value="1"/>
</dbReference>
<evidence type="ECO:0000313" key="5">
    <source>
        <dbReference type="Proteomes" id="UP000228934"/>
    </source>
</evidence>
<feature type="region of interest" description="Disordered" evidence="3">
    <location>
        <begin position="255"/>
        <end position="274"/>
    </location>
</feature>